<evidence type="ECO:0000256" key="5">
    <source>
        <dbReference type="ARBA" id="ARBA00022530"/>
    </source>
</evidence>
<comment type="function">
    <text evidence="8">Ligand for members of the frizzled family of seven transmembrane receptors.</text>
</comment>
<dbReference type="GO" id="GO:0045165">
    <property type="term" value="P:cell fate commitment"/>
    <property type="evidence" value="ECO:0007669"/>
    <property type="project" value="TreeGrafter"/>
</dbReference>
<sequence>MNFPTFYSQHSCAGMPVKQCVESFFACSAVLGKYSAHQKQPLMRADFHAETTLCQTTPGLRRPQVELCRRLPDVTGAALQGLQVAVKECQHQFRHHRWNCSSLATRAKNPYTSAIFQKGE</sequence>
<comment type="similarity">
    <text evidence="2 8">Belongs to the Wnt family.</text>
</comment>
<keyword evidence="3 8" id="KW-0217">Developmental protein</keyword>
<evidence type="ECO:0000256" key="7">
    <source>
        <dbReference type="ARBA" id="ARBA00023157"/>
    </source>
</evidence>
<proteinExistence type="inferred from homology"/>
<keyword evidence="5" id="KW-0272">Extracellular matrix</keyword>
<dbReference type="InterPro" id="IPR005817">
    <property type="entry name" value="Wnt"/>
</dbReference>
<comment type="subcellular location">
    <subcellularLocation>
        <location evidence="1 8">Secreted</location>
        <location evidence="1 8">Extracellular space</location>
        <location evidence="1 8">Extracellular matrix</location>
    </subcellularLocation>
</comment>
<name>A0AA38MFA8_9CUCU</name>
<dbReference type="GO" id="GO:0005125">
    <property type="term" value="F:cytokine activity"/>
    <property type="evidence" value="ECO:0007669"/>
    <property type="project" value="TreeGrafter"/>
</dbReference>
<organism evidence="9 10">
    <name type="scientific">Zophobas morio</name>
    <dbReference type="NCBI Taxonomy" id="2755281"/>
    <lineage>
        <taxon>Eukaryota</taxon>
        <taxon>Metazoa</taxon>
        <taxon>Ecdysozoa</taxon>
        <taxon>Arthropoda</taxon>
        <taxon>Hexapoda</taxon>
        <taxon>Insecta</taxon>
        <taxon>Pterygota</taxon>
        <taxon>Neoptera</taxon>
        <taxon>Endopterygota</taxon>
        <taxon>Coleoptera</taxon>
        <taxon>Polyphaga</taxon>
        <taxon>Cucujiformia</taxon>
        <taxon>Tenebrionidae</taxon>
        <taxon>Zophobas</taxon>
    </lineage>
</organism>
<protein>
    <recommendedName>
        <fullName evidence="8">Protein Wnt</fullName>
    </recommendedName>
</protein>
<reference evidence="9" key="1">
    <citation type="journal article" date="2023" name="G3 (Bethesda)">
        <title>Whole genome assemblies of Zophobas morio and Tenebrio molitor.</title>
        <authorList>
            <person name="Kaur S."/>
            <person name="Stinson S.A."/>
            <person name="diCenzo G.C."/>
        </authorList>
    </citation>
    <scope>NUCLEOTIDE SEQUENCE</scope>
    <source>
        <strain evidence="9">QUZm001</strain>
    </source>
</reference>
<evidence type="ECO:0000313" key="10">
    <source>
        <dbReference type="Proteomes" id="UP001168821"/>
    </source>
</evidence>
<dbReference type="GO" id="GO:0060070">
    <property type="term" value="P:canonical Wnt signaling pathway"/>
    <property type="evidence" value="ECO:0007669"/>
    <property type="project" value="TreeGrafter"/>
</dbReference>
<dbReference type="GO" id="GO:0005615">
    <property type="term" value="C:extracellular space"/>
    <property type="evidence" value="ECO:0007669"/>
    <property type="project" value="TreeGrafter"/>
</dbReference>
<evidence type="ECO:0000313" key="9">
    <source>
        <dbReference type="EMBL" id="KAJ3653859.1"/>
    </source>
</evidence>
<dbReference type="AlphaFoldDB" id="A0AA38MFA8"/>
<dbReference type="EMBL" id="JALNTZ010000004">
    <property type="protein sequence ID" value="KAJ3653859.1"/>
    <property type="molecule type" value="Genomic_DNA"/>
</dbReference>
<evidence type="ECO:0000256" key="1">
    <source>
        <dbReference type="ARBA" id="ARBA00004498"/>
    </source>
</evidence>
<evidence type="ECO:0000256" key="8">
    <source>
        <dbReference type="RuleBase" id="RU003500"/>
    </source>
</evidence>
<keyword evidence="4" id="KW-0964">Secreted</keyword>
<comment type="caution">
    <text evidence="9">The sequence shown here is derived from an EMBL/GenBank/DDBJ whole genome shotgun (WGS) entry which is preliminary data.</text>
</comment>
<dbReference type="PANTHER" id="PTHR12027">
    <property type="entry name" value="WNT RELATED"/>
    <property type="match status" value="1"/>
</dbReference>
<dbReference type="Proteomes" id="UP001168821">
    <property type="component" value="Unassembled WGS sequence"/>
</dbReference>
<keyword evidence="6 8" id="KW-0879">Wnt signaling pathway</keyword>
<dbReference type="Pfam" id="PF00110">
    <property type="entry name" value="wnt"/>
    <property type="match status" value="1"/>
</dbReference>
<evidence type="ECO:0000256" key="2">
    <source>
        <dbReference type="ARBA" id="ARBA00005683"/>
    </source>
</evidence>
<evidence type="ECO:0000256" key="3">
    <source>
        <dbReference type="ARBA" id="ARBA00022473"/>
    </source>
</evidence>
<accession>A0AA38MFA8</accession>
<dbReference type="PANTHER" id="PTHR12027:SF98">
    <property type="entry name" value="PROTEIN WNT"/>
    <property type="match status" value="1"/>
</dbReference>
<evidence type="ECO:0000256" key="6">
    <source>
        <dbReference type="ARBA" id="ARBA00022687"/>
    </source>
</evidence>
<gene>
    <name evidence="9" type="ORF">Zmor_013090</name>
</gene>
<keyword evidence="7" id="KW-1015">Disulfide bond</keyword>
<evidence type="ECO:0000256" key="4">
    <source>
        <dbReference type="ARBA" id="ARBA00022525"/>
    </source>
</evidence>
<dbReference type="GO" id="GO:0030182">
    <property type="term" value="P:neuron differentiation"/>
    <property type="evidence" value="ECO:0007669"/>
    <property type="project" value="TreeGrafter"/>
</dbReference>
<keyword evidence="10" id="KW-1185">Reference proteome</keyword>
<dbReference type="GO" id="GO:0005109">
    <property type="term" value="F:frizzled binding"/>
    <property type="evidence" value="ECO:0007669"/>
    <property type="project" value="TreeGrafter"/>
</dbReference>